<reference evidence="2 3" key="1">
    <citation type="submission" date="2018-06" db="EMBL/GenBank/DDBJ databases">
        <title>Comparative genomics reveals the genomic features of Rhizophagus irregularis, R. cerebriforme, R. diaphanum and Gigaspora rosea, and their symbiotic lifestyle signature.</title>
        <authorList>
            <person name="Morin E."/>
            <person name="San Clemente H."/>
            <person name="Chen E.C.H."/>
            <person name="De La Providencia I."/>
            <person name="Hainaut M."/>
            <person name="Kuo A."/>
            <person name="Kohler A."/>
            <person name="Murat C."/>
            <person name="Tang N."/>
            <person name="Roy S."/>
            <person name="Loubradou J."/>
            <person name="Henrissat B."/>
            <person name="Grigoriev I.V."/>
            <person name="Corradi N."/>
            <person name="Roux C."/>
            <person name="Martin F.M."/>
        </authorList>
    </citation>
    <scope>NUCLEOTIDE SEQUENCE [LARGE SCALE GENOMIC DNA]</scope>
    <source>
        <strain evidence="2 3">DAOM 227022</strain>
    </source>
</reference>
<accession>A0A397TMK7</accession>
<proteinExistence type="predicted"/>
<name>A0A397TMK7_9GLOM</name>
<dbReference type="Proteomes" id="UP000265703">
    <property type="component" value="Unassembled WGS sequence"/>
</dbReference>
<evidence type="ECO:0000313" key="2">
    <source>
        <dbReference type="EMBL" id="RIA99192.1"/>
    </source>
</evidence>
<gene>
    <name evidence="2" type="ORF">C1645_747593</name>
</gene>
<protein>
    <submittedName>
        <fullName evidence="2">Uncharacterized protein</fullName>
    </submittedName>
</protein>
<comment type="caution">
    <text evidence="2">The sequence shown here is derived from an EMBL/GenBank/DDBJ whole genome shotgun (WGS) entry which is preliminary data.</text>
</comment>
<keyword evidence="1" id="KW-0472">Membrane</keyword>
<keyword evidence="1" id="KW-1133">Transmembrane helix</keyword>
<keyword evidence="1" id="KW-0812">Transmembrane</keyword>
<evidence type="ECO:0000256" key="1">
    <source>
        <dbReference type="SAM" id="Phobius"/>
    </source>
</evidence>
<organism evidence="2 3">
    <name type="scientific">Glomus cerebriforme</name>
    <dbReference type="NCBI Taxonomy" id="658196"/>
    <lineage>
        <taxon>Eukaryota</taxon>
        <taxon>Fungi</taxon>
        <taxon>Fungi incertae sedis</taxon>
        <taxon>Mucoromycota</taxon>
        <taxon>Glomeromycotina</taxon>
        <taxon>Glomeromycetes</taxon>
        <taxon>Glomerales</taxon>
        <taxon>Glomeraceae</taxon>
        <taxon>Glomus</taxon>
    </lineage>
</organism>
<feature type="transmembrane region" description="Helical" evidence="1">
    <location>
        <begin position="12"/>
        <end position="32"/>
    </location>
</feature>
<evidence type="ECO:0000313" key="3">
    <source>
        <dbReference type="Proteomes" id="UP000265703"/>
    </source>
</evidence>
<dbReference type="AlphaFoldDB" id="A0A397TMK7"/>
<sequence length="59" mass="7119">MKPLPFYPVSYISLLVCTVYSMSLLFFLYYILSRLLNFFNIQFFGLNMTLFIINRCQFL</sequence>
<keyword evidence="3" id="KW-1185">Reference proteome</keyword>
<dbReference type="EMBL" id="QKYT01000006">
    <property type="protein sequence ID" value="RIA99192.1"/>
    <property type="molecule type" value="Genomic_DNA"/>
</dbReference>